<dbReference type="PANTHER" id="PTHR45436:SF14">
    <property type="entry name" value="SENSOR PROTEIN QSEC"/>
    <property type="match status" value="1"/>
</dbReference>
<reference evidence="15 16" key="1">
    <citation type="submission" date="2017-02" db="EMBL/GenBank/DDBJ databases">
        <title>Draft genome sequence of Moraxella pluranimalium CCUG 54913T type strain.</title>
        <authorList>
            <person name="Salva-Serra F."/>
            <person name="Engstrom-Jakobsson H."/>
            <person name="Thorell K."/>
            <person name="Jaen-Luchoro D."/>
            <person name="Gonzales-Siles L."/>
            <person name="Karlsson R."/>
            <person name="Yazdan S."/>
            <person name="Boulund F."/>
            <person name="Johnning A."/>
            <person name="Engstrand L."/>
            <person name="Kristiansson E."/>
            <person name="Moore E."/>
        </authorList>
    </citation>
    <scope>NUCLEOTIDE SEQUENCE [LARGE SCALE GENOMIC DNA]</scope>
    <source>
        <strain evidence="15 16">CCUG 54913</strain>
    </source>
</reference>
<dbReference type="Gene3D" id="1.10.287.130">
    <property type="match status" value="1"/>
</dbReference>
<keyword evidence="9" id="KW-0067">ATP-binding</keyword>
<evidence type="ECO:0000313" key="15">
    <source>
        <dbReference type="EMBL" id="OOS26002.1"/>
    </source>
</evidence>
<dbReference type="Pfam" id="PF00512">
    <property type="entry name" value="HisKA"/>
    <property type="match status" value="1"/>
</dbReference>
<evidence type="ECO:0000256" key="5">
    <source>
        <dbReference type="ARBA" id="ARBA00022679"/>
    </source>
</evidence>
<dbReference type="GO" id="GO:0000155">
    <property type="term" value="F:phosphorelay sensor kinase activity"/>
    <property type="evidence" value="ECO:0007669"/>
    <property type="project" value="InterPro"/>
</dbReference>
<dbReference type="PANTHER" id="PTHR45436">
    <property type="entry name" value="SENSOR HISTIDINE KINASE YKOH"/>
    <property type="match status" value="1"/>
</dbReference>
<dbReference type="Pfam" id="PF02518">
    <property type="entry name" value="HATPase_c"/>
    <property type="match status" value="1"/>
</dbReference>
<keyword evidence="11" id="KW-0902">Two-component regulatory system</keyword>
<dbReference type="STRING" id="470453.B0680_01180"/>
<dbReference type="GO" id="GO:0005524">
    <property type="term" value="F:ATP binding"/>
    <property type="evidence" value="ECO:0007669"/>
    <property type="project" value="UniProtKB-KW"/>
</dbReference>
<evidence type="ECO:0000256" key="11">
    <source>
        <dbReference type="ARBA" id="ARBA00023012"/>
    </source>
</evidence>
<dbReference type="PRINTS" id="PR00344">
    <property type="entry name" value="BCTRLSENSOR"/>
</dbReference>
<evidence type="ECO:0000256" key="9">
    <source>
        <dbReference type="ARBA" id="ARBA00022840"/>
    </source>
</evidence>
<dbReference type="EMBL" id="MUYU01000005">
    <property type="protein sequence ID" value="OOS26002.1"/>
    <property type="molecule type" value="Genomic_DNA"/>
</dbReference>
<dbReference type="InterPro" id="IPR003661">
    <property type="entry name" value="HisK_dim/P_dom"/>
</dbReference>
<evidence type="ECO:0000256" key="7">
    <source>
        <dbReference type="ARBA" id="ARBA00022741"/>
    </source>
</evidence>
<dbReference type="Proteomes" id="UP000189800">
    <property type="component" value="Unassembled WGS sequence"/>
</dbReference>
<evidence type="ECO:0000256" key="6">
    <source>
        <dbReference type="ARBA" id="ARBA00022692"/>
    </source>
</evidence>
<keyword evidence="12 13" id="KW-0472">Membrane</keyword>
<evidence type="ECO:0000256" key="2">
    <source>
        <dbReference type="ARBA" id="ARBA00004141"/>
    </source>
</evidence>
<keyword evidence="16" id="KW-1185">Reference proteome</keyword>
<feature type="domain" description="Histidine kinase" evidence="14">
    <location>
        <begin position="236"/>
        <end position="454"/>
    </location>
</feature>
<evidence type="ECO:0000256" key="4">
    <source>
        <dbReference type="ARBA" id="ARBA00022553"/>
    </source>
</evidence>
<evidence type="ECO:0000256" key="13">
    <source>
        <dbReference type="SAM" id="Phobius"/>
    </source>
</evidence>
<keyword evidence="7" id="KW-0547">Nucleotide-binding</keyword>
<dbReference type="InterPro" id="IPR036890">
    <property type="entry name" value="HATPase_C_sf"/>
</dbReference>
<dbReference type="AlphaFoldDB" id="A0A1T0CUJ7"/>
<dbReference type="CDD" id="cd00075">
    <property type="entry name" value="HATPase"/>
    <property type="match status" value="1"/>
</dbReference>
<dbReference type="InterPro" id="IPR005467">
    <property type="entry name" value="His_kinase_dom"/>
</dbReference>
<dbReference type="InterPro" id="IPR004358">
    <property type="entry name" value="Sig_transdc_His_kin-like_C"/>
</dbReference>
<comment type="caution">
    <text evidence="15">The sequence shown here is derived from an EMBL/GenBank/DDBJ whole genome shotgun (WGS) entry which is preliminary data.</text>
</comment>
<evidence type="ECO:0000256" key="12">
    <source>
        <dbReference type="ARBA" id="ARBA00023136"/>
    </source>
</evidence>
<organism evidence="15 16">
    <name type="scientific">Moraxella pluranimalium</name>
    <dbReference type="NCBI Taxonomy" id="470453"/>
    <lineage>
        <taxon>Bacteria</taxon>
        <taxon>Pseudomonadati</taxon>
        <taxon>Pseudomonadota</taxon>
        <taxon>Gammaproteobacteria</taxon>
        <taxon>Moraxellales</taxon>
        <taxon>Moraxellaceae</taxon>
        <taxon>Moraxella</taxon>
    </lineage>
</organism>
<accession>A0A1T0CUJ7</accession>
<dbReference type="PROSITE" id="PS50109">
    <property type="entry name" value="HIS_KIN"/>
    <property type="match status" value="1"/>
</dbReference>
<dbReference type="InterPro" id="IPR050428">
    <property type="entry name" value="TCS_sensor_his_kinase"/>
</dbReference>
<dbReference type="Gene3D" id="3.30.565.10">
    <property type="entry name" value="Histidine kinase-like ATPase, C-terminal domain"/>
    <property type="match status" value="1"/>
</dbReference>
<protein>
    <recommendedName>
        <fullName evidence="3">histidine kinase</fullName>
        <ecNumber evidence="3">2.7.13.3</ecNumber>
    </recommendedName>
</protein>
<proteinExistence type="predicted"/>
<dbReference type="InterPro" id="IPR003594">
    <property type="entry name" value="HATPase_dom"/>
</dbReference>
<keyword evidence="10 13" id="KW-1133">Transmembrane helix</keyword>
<dbReference type="InterPro" id="IPR036097">
    <property type="entry name" value="HisK_dim/P_sf"/>
</dbReference>
<keyword evidence="4" id="KW-0597">Phosphoprotein</keyword>
<keyword evidence="6 13" id="KW-0812">Transmembrane</keyword>
<comment type="catalytic activity">
    <reaction evidence="1">
        <text>ATP + protein L-histidine = ADP + protein N-phospho-L-histidine.</text>
        <dbReference type="EC" id="2.7.13.3"/>
    </reaction>
</comment>
<evidence type="ECO:0000256" key="1">
    <source>
        <dbReference type="ARBA" id="ARBA00000085"/>
    </source>
</evidence>
<dbReference type="SMART" id="SM00388">
    <property type="entry name" value="HisKA"/>
    <property type="match status" value="1"/>
</dbReference>
<evidence type="ECO:0000313" key="16">
    <source>
        <dbReference type="Proteomes" id="UP000189800"/>
    </source>
</evidence>
<dbReference type="EC" id="2.7.13.3" evidence="3"/>
<name>A0A1T0CUJ7_9GAMM</name>
<feature type="transmembrane region" description="Helical" evidence="13">
    <location>
        <begin position="148"/>
        <end position="170"/>
    </location>
</feature>
<evidence type="ECO:0000256" key="3">
    <source>
        <dbReference type="ARBA" id="ARBA00012438"/>
    </source>
</evidence>
<keyword evidence="5" id="KW-0808">Transferase</keyword>
<evidence type="ECO:0000256" key="10">
    <source>
        <dbReference type="ARBA" id="ARBA00022989"/>
    </source>
</evidence>
<keyword evidence="8" id="KW-0418">Kinase</keyword>
<dbReference type="SMART" id="SM00387">
    <property type="entry name" value="HATPase_c"/>
    <property type="match status" value="1"/>
</dbReference>
<feature type="transmembrane region" description="Helical" evidence="13">
    <location>
        <begin position="20"/>
        <end position="39"/>
    </location>
</feature>
<gene>
    <name evidence="15" type="ORF">B0680_01180</name>
</gene>
<evidence type="ECO:0000256" key="8">
    <source>
        <dbReference type="ARBA" id="ARBA00022777"/>
    </source>
</evidence>
<dbReference type="GO" id="GO:0005886">
    <property type="term" value="C:plasma membrane"/>
    <property type="evidence" value="ECO:0007669"/>
    <property type="project" value="TreeGrafter"/>
</dbReference>
<comment type="subcellular location">
    <subcellularLocation>
        <location evidence="2">Membrane</location>
        <topology evidence="2">Multi-pass membrane protein</topology>
    </subcellularLocation>
</comment>
<sequence>MGDDMKVISLNTQLIKSTIIISLILALLGFIAICLSVAYSNNHVFDELLESNAHALLGDNDKAYPDIEHSLQYLNDEMDIEYQVINKDGVMLSKTLYSPDAPYLRQFDNDAYYNIWHDGGLYRIYTSYDQGLNRYVQIAQPWSQRLEFAVPIVANYAGFMLLLLIALLIGNSLAIRKNLKPLNNLKQEISQKNLQNLSPITPPIVISETKPLLEAINQLFARLIRAKEAQERFTADASHELRTPLSAVQMKLQLLQRRYAQDDAVVAGLDEVRQDVGRATALVESLLALARLDSDAIKEDFCEIAVVDLLTEVVARMQMPAQNANAVLHPVFLERSLDGVTIKADERLLGSAVGNLIDNAIKYGGAGVAVWIDVTHTSQQLTITVSDNGVGVSDADLARLSERFFRVLGSQKTGSGLGLSIVAKIAEHHHGQLLLAKSTQHGGLSASIVLPKVK</sequence>
<dbReference type="CDD" id="cd00082">
    <property type="entry name" value="HisKA"/>
    <property type="match status" value="1"/>
</dbReference>
<dbReference type="SUPFAM" id="SSF55874">
    <property type="entry name" value="ATPase domain of HSP90 chaperone/DNA topoisomerase II/histidine kinase"/>
    <property type="match status" value="1"/>
</dbReference>
<dbReference type="SUPFAM" id="SSF47384">
    <property type="entry name" value="Homodimeric domain of signal transducing histidine kinase"/>
    <property type="match status" value="1"/>
</dbReference>
<evidence type="ECO:0000259" key="14">
    <source>
        <dbReference type="PROSITE" id="PS50109"/>
    </source>
</evidence>